<dbReference type="Proteomes" id="UP000053732">
    <property type="component" value="Unassembled WGS sequence"/>
</dbReference>
<accession>A0A0G4P210</accession>
<dbReference type="AlphaFoldDB" id="A0A0G4P210"/>
<protein>
    <submittedName>
        <fullName evidence="1">Str. FM013</fullName>
    </submittedName>
</protein>
<organism evidence="1 2">
    <name type="scientific">Penicillium camemberti (strain FM 013)</name>
    <dbReference type="NCBI Taxonomy" id="1429867"/>
    <lineage>
        <taxon>Eukaryota</taxon>
        <taxon>Fungi</taxon>
        <taxon>Dikarya</taxon>
        <taxon>Ascomycota</taxon>
        <taxon>Pezizomycotina</taxon>
        <taxon>Eurotiomycetes</taxon>
        <taxon>Eurotiomycetidae</taxon>
        <taxon>Eurotiales</taxon>
        <taxon>Aspergillaceae</taxon>
        <taxon>Penicillium</taxon>
    </lineage>
</organism>
<keyword evidence="2" id="KW-1185">Reference proteome</keyword>
<proteinExistence type="predicted"/>
<gene>
    <name evidence="1" type="ORF">PCAMFM013_S004g000291</name>
</gene>
<reference evidence="1 2" key="1">
    <citation type="journal article" date="2014" name="Nat. Commun.">
        <title>Multiple recent horizontal transfers of a large genomic region in cheese making fungi.</title>
        <authorList>
            <person name="Cheeseman K."/>
            <person name="Ropars J."/>
            <person name="Renault P."/>
            <person name="Dupont J."/>
            <person name="Gouzy J."/>
            <person name="Branca A."/>
            <person name="Abraham A.L."/>
            <person name="Ceppi M."/>
            <person name="Conseiller E."/>
            <person name="Debuchy R."/>
            <person name="Malagnac F."/>
            <person name="Goarin A."/>
            <person name="Silar P."/>
            <person name="Lacoste S."/>
            <person name="Sallet E."/>
            <person name="Bensimon A."/>
            <person name="Giraud T."/>
            <person name="Brygoo Y."/>
        </authorList>
    </citation>
    <scope>NUCLEOTIDE SEQUENCE [LARGE SCALE GENOMIC DNA]</scope>
    <source>
        <strain evidence="2">FM 013</strain>
    </source>
</reference>
<dbReference type="EMBL" id="HG793137">
    <property type="protein sequence ID" value="CRL20351.1"/>
    <property type="molecule type" value="Genomic_DNA"/>
</dbReference>
<sequence length="59" mass="6720">MSHECAGYVKDDFWQRRVHQLGEEEPAVQHASIAMSPIDLRANWGWGRRSFGCALAFSI</sequence>
<name>A0A0G4P210_PENC3</name>
<evidence type="ECO:0000313" key="2">
    <source>
        <dbReference type="Proteomes" id="UP000053732"/>
    </source>
</evidence>
<evidence type="ECO:0000313" key="1">
    <source>
        <dbReference type="EMBL" id="CRL20351.1"/>
    </source>
</evidence>